<dbReference type="Proteomes" id="UP000236546">
    <property type="component" value="Unassembled WGS sequence"/>
</dbReference>
<dbReference type="PANTHER" id="PTHR43861:SF1">
    <property type="entry name" value="TRANS-ACONITATE 2-METHYLTRANSFERASE"/>
    <property type="match status" value="1"/>
</dbReference>
<organism evidence="1 2">
    <name type="scientific">Trichoderma gamsii</name>
    <dbReference type="NCBI Taxonomy" id="398673"/>
    <lineage>
        <taxon>Eukaryota</taxon>
        <taxon>Fungi</taxon>
        <taxon>Dikarya</taxon>
        <taxon>Ascomycota</taxon>
        <taxon>Pezizomycotina</taxon>
        <taxon>Sordariomycetes</taxon>
        <taxon>Hypocreomycetidae</taxon>
        <taxon>Hypocreales</taxon>
        <taxon>Hypocreaceae</taxon>
        <taxon>Trichoderma</taxon>
    </lineage>
</organism>
<reference evidence="1 2" key="1">
    <citation type="submission" date="2017-02" db="EMBL/GenBank/DDBJ databases">
        <title>Genomes of Trichoderma spp. with biocontrol activity.</title>
        <authorList>
            <person name="Gardiner D."/>
            <person name="Kazan K."/>
            <person name="Vos C."/>
            <person name="Harvey P."/>
        </authorList>
    </citation>
    <scope>NUCLEOTIDE SEQUENCE [LARGE SCALE GENOMIC DNA]</scope>
    <source>
        <strain evidence="1 2">A5MH</strain>
    </source>
</reference>
<accession>A0A2K0SZN0</accession>
<dbReference type="CDD" id="cd02440">
    <property type="entry name" value="AdoMet_MTases"/>
    <property type="match status" value="1"/>
</dbReference>
<dbReference type="Gene3D" id="3.40.50.150">
    <property type="entry name" value="Vaccinia Virus protein VP39"/>
    <property type="match status" value="1"/>
</dbReference>
<dbReference type="SUPFAM" id="SSF53335">
    <property type="entry name" value="S-adenosyl-L-methionine-dependent methyltransferases"/>
    <property type="match status" value="1"/>
</dbReference>
<name>A0A2K0SZN0_9HYPO</name>
<dbReference type="InterPro" id="IPR029063">
    <property type="entry name" value="SAM-dependent_MTases_sf"/>
</dbReference>
<dbReference type="EMBL" id="MTYH01000101">
    <property type="protein sequence ID" value="PNP38732.1"/>
    <property type="molecule type" value="Genomic_DNA"/>
</dbReference>
<comment type="caution">
    <text evidence="1">The sequence shown here is derived from an EMBL/GenBank/DDBJ whole genome shotgun (WGS) entry which is preliminary data.</text>
</comment>
<protein>
    <submittedName>
        <fullName evidence="1">Uncharacterized protein</fullName>
    </submittedName>
</protein>
<dbReference type="PANTHER" id="PTHR43861">
    <property type="entry name" value="TRANS-ACONITATE 2-METHYLTRANSFERASE-RELATED"/>
    <property type="match status" value="1"/>
</dbReference>
<dbReference type="OrthoDB" id="3647at2759"/>
<proteinExistence type="predicted"/>
<dbReference type="AlphaFoldDB" id="A0A2K0SZN0"/>
<gene>
    <name evidence="1" type="ORF">TGAMA5MH_09349</name>
</gene>
<evidence type="ECO:0000313" key="2">
    <source>
        <dbReference type="Proteomes" id="UP000236546"/>
    </source>
</evidence>
<sequence length="268" mass="29841">MENSQHANEDLAAATRKFWNSHGRELYKQEWLLDMSKKISDALSNSVQWMGVRSRSEGSSPMKLLDYACGPGMVSSTLLGQFDIIRGIDISETSVASYNEMAQQSGTPFEQMHAVHGSIPLPLENTLLATEEYFNFDLIVISMALHHIEDQAGVLSGLYERLRSGGVLVVIDLAPDAYSHNHAHGGEWGYQGDYHAQHKARVQHTISNPDGYGVEEMKDLLSNAGFVPGSFDYQLYPNMSPHASDIVEHDNYKNFSMKPFFIAKGAKE</sequence>
<dbReference type="Pfam" id="PF13489">
    <property type="entry name" value="Methyltransf_23"/>
    <property type="match status" value="1"/>
</dbReference>
<evidence type="ECO:0000313" key="1">
    <source>
        <dbReference type="EMBL" id="PNP38732.1"/>
    </source>
</evidence>